<dbReference type="OrthoDB" id="9799147at2"/>
<keyword evidence="6" id="KW-1185">Reference proteome</keyword>
<comment type="caution">
    <text evidence="5">The sequence shown here is derived from an EMBL/GenBank/DDBJ whole genome shotgun (WGS) entry which is preliminary data.</text>
</comment>
<protein>
    <submittedName>
        <fullName evidence="5">GCN5 family acetyltransferase</fullName>
    </submittedName>
</protein>
<evidence type="ECO:0000256" key="2">
    <source>
        <dbReference type="ARBA" id="ARBA00022649"/>
    </source>
</evidence>
<evidence type="ECO:0000256" key="3">
    <source>
        <dbReference type="ARBA" id="ARBA00022679"/>
    </source>
</evidence>
<dbReference type="EMBL" id="BMIY01000003">
    <property type="protein sequence ID" value="GGG53468.1"/>
    <property type="molecule type" value="Genomic_DNA"/>
</dbReference>
<organism evidence="5 6">
    <name type="scientific">Pseudohongiella nitratireducens</name>
    <dbReference type="NCBI Taxonomy" id="1768907"/>
    <lineage>
        <taxon>Bacteria</taxon>
        <taxon>Pseudomonadati</taxon>
        <taxon>Pseudomonadota</taxon>
        <taxon>Gammaproteobacteria</taxon>
        <taxon>Pseudomonadales</taxon>
        <taxon>Pseudohongiellaceae</taxon>
        <taxon>Pseudohongiella</taxon>
    </lineage>
</organism>
<dbReference type="RefSeq" id="WP_068809928.1">
    <property type="nucleotide sequence ID" value="NZ_BMIY01000003.1"/>
</dbReference>
<dbReference type="InterPro" id="IPR016181">
    <property type="entry name" value="Acyl_CoA_acyltransferase"/>
</dbReference>
<dbReference type="GO" id="GO:0016746">
    <property type="term" value="F:acyltransferase activity"/>
    <property type="evidence" value="ECO:0007669"/>
    <property type="project" value="UniProtKB-KW"/>
</dbReference>
<dbReference type="PANTHER" id="PTHR36449">
    <property type="entry name" value="ACETYLTRANSFERASE-RELATED"/>
    <property type="match status" value="1"/>
</dbReference>
<evidence type="ECO:0000313" key="6">
    <source>
        <dbReference type="Proteomes" id="UP000627715"/>
    </source>
</evidence>
<dbReference type="SUPFAM" id="SSF55729">
    <property type="entry name" value="Acyl-CoA N-acyltransferases (Nat)"/>
    <property type="match status" value="1"/>
</dbReference>
<dbReference type="AlphaFoldDB" id="A0A917GQA3"/>
<comment type="similarity">
    <text evidence="1">Belongs to the acetyltransferase family. GNAT subfamily.</text>
</comment>
<reference evidence="5" key="2">
    <citation type="submission" date="2020-09" db="EMBL/GenBank/DDBJ databases">
        <authorList>
            <person name="Sun Q."/>
            <person name="Zhou Y."/>
        </authorList>
    </citation>
    <scope>NUCLEOTIDE SEQUENCE</scope>
    <source>
        <strain evidence="5">CGMCC 1.15425</strain>
    </source>
</reference>
<evidence type="ECO:0000256" key="1">
    <source>
        <dbReference type="ARBA" id="ARBA00009342"/>
    </source>
</evidence>
<dbReference type="Proteomes" id="UP000627715">
    <property type="component" value="Unassembled WGS sequence"/>
</dbReference>
<dbReference type="Gene3D" id="3.40.630.30">
    <property type="match status" value="1"/>
</dbReference>
<gene>
    <name evidence="5" type="ORF">GCM10011403_08280</name>
</gene>
<proteinExistence type="inferred from homology"/>
<keyword evidence="4" id="KW-0012">Acyltransferase</keyword>
<accession>A0A917GQA3</accession>
<keyword evidence="3" id="KW-0808">Transferase</keyword>
<evidence type="ECO:0000256" key="4">
    <source>
        <dbReference type="ARBA" id="ARBA00023315"/>
    </source>
</evidence>
<dbReference type="PANTHER" id="PTHR36449:SF1">
    <property type="entry name" value="ACETYLTRANSFERASE"/>
    <property type="match status" value="1"/>
</dbReference>
<name>A0A917GQA3_9GAMM</name>
<sequence>MSKADFVPLDSRVADVRTFDCGNRDITTYLRRFAAKNAALNLNRTFVLHGKQRHNKKTSIAAFYTLAHQTLAREDLPDKRQLPRYPIPVILLAQLGVDINHQGQELGSKILVHALRNAYRIASQPHGIPAAGVILDVADFNALAFYESFEFFQPLTKNPMRLFTPMGSLAEL</sequence>
<reference evidence="5" key="1">
    <citation type="journal article" date="2014" name="Int. J. Syst. Evol. Microbiol.">
        <title>Complete genome sequence of Corynebacterium casei LMG S-19264T (=DSM 44701T), isolated from a smear-ripened cheese.</title>
        <authorList>
            <consortium name="US DOE Joint Genome Institute (JGI-PGF)"/>
            <person name="Walter F."/>
            <person name="Albersmeier A."/>
            <person name="Kalinowski J."/>
            <person name="Ruckert C."/>
        </authorList>
    </citation>
    <scope>NUCLEOTIDE SEQUENCE</scope>
    <source>
        <strain evidence="5">CGMCC 1.15425</strain>
    </source>
</reference>
<keyword evidence="2" id="KW-1277">Toxin-antitoxin system</keyword>
<evidence type="ECO:0000313" key="5">
    <source>
        <dbReference type="EMBL" id="GGG53468.1"/>
    </source>
</evidence>